<reference evidence="7 8" key="1">
    <citation type="submission" date="2018-03" db="EMBL/GenBank/DDBJ databases">
        <title>Cervid herpesvirus genomes.</title>
        <authorList>
            <person name="Das Neves C.G."/>
            <person name="Davison A.J."/>
        </authorList>
    </citation>
    <scope>NUCLEOTIDE SEQUENCE [LARGE SCALE GENOMIC DNA]</scope>
    <source>
        <strain evidence="7 8">Canada</strain>
    </source>
</reference>
<evidence type="ECO:0000256" key="2">
    <source>
        <dbReference type="ARBA" id="ARBA00022705"/>
    </source>
</evidence>
<organism evidence="7 8">
    <name type="scientific">Cervid alphaherpesvirus 3</name>
    <dbReference type="NCBI Taxonomy" id="2115790"/>
    <lineage>
        <taxon>Viruses</taxon>
        <taxon>Duplodnaviria</taxon>
        <taxon>Heunggongvirae</taxon>
        <taxon>Peploviricota</taxon>
        <taxon>Herviviricetes</taxon>
        <taxon>Herpesvirales</taxon>
        <taxon>Orthoherpesviridae</taxon>
        <taxon>Alphaherpesvirinae</taxon>
        <taxon>Varicellovirus</taxon>
        <taxon>Varicellovirus cervidalpha3</taxon>
    </lineage>
</organism>
<keyword evidence="8" id="KW-1185">Reference proteome</keyword>
<protein>
    <submittedName>
        <fullName evidence="7">Single-stranded DNA-binding protein</fullName>
    </submittedName>
</protein>
<dbReference type="InterPro" id="IPR043031">
    <property type="entry name" value="Viral_ssDBP_head"/>
</dbReference>
<evidence type="ECO:0000256" key="3">
    <source>
        <dbReference type="ARBA" id="ARBA00022723"/>
    </source>
</evidence>
<name>A0A455JK30_9ALPH</name>
<proteinExistence type="inferred from homology"/>
<evidence type="ECO:0000256" key="5">
    <source>
        <dbReference type="ARBA" id="ARBA00022833"/>
    </source>
</evidence>
<dbReference type="HAMAP" id="MF_04007">
    <property type="entry name" value="HSV_DNBI"/>
    <property type="match status" value="1"/>
</dbReference>
<dbReference type="Gene3D" id="1.20.190.40">
    <property type="entry name" value="Viral ssDNA binding protein, head domain"/>
    <property type="match status" value="2"/>
</dbReference>
<evidence type="ECO:0000256" key="4">
    <source>
        <dbReference type="ARBA" id="ARBA00022771"/>
    </source>
</evidence>
<dbReference type="GO" id="GO:0042025">
    <property type="term" value="C:host cell nucleus"/>
    <property type="evidence" value="ECO:0007669"/>
    <property type="project" value="InterPro"/>
</dbReference>
<dbReference type="GO" id="GO:0008270">
    <property type="term" value="F:zinc ion binding"/>
    <property type="evidence" value="ECO:0007669"/>
    <property type="project" value="UniProtKB-KW"/>
</dbReference>
<accession>A0A455JK30</accession>
<dbReference type="Pfam" id="PF00747">
    <property type="entry name" value="Viral_DNA_bp"/>
    <property type="match status" value="1"/>
</dbReference>
<dbReference type="GeneID" id="65102864"/>
<dbReference type="InterPro" id="IPR000635">
    <property type="entry name" value="Viral_ssDNA-bd"/>
</dbReference>
<keyword evidence="2" id="KW-0235">DNA replication</keyword>
<dbReference type="SUPFAM" id="SSF118208">
    <property type="entry name" value="Viral ssDNA binding protein"/>
    <property type="match status" value="1"/>
</dbReference>
<dbReference type="GO" id="GO:0003697">
    <property type="term" value="F:single-stranded DNA binding"/>
    <property type="evidence" value="ECO:0007669"/>
    <property type="project" value="InterPro"/>
</dbReference>
<dbReference type="FunFam" id="1.20.190.40:FF:000001">
    <property type="entry name" value="Major DNA-binding protein"/>
    <property type="match status" value="1"/>
</dbReference>
<keyword evidence="5" id="KW-0862">Zinc</keyword>
<evidence type="ECO:0000313" key="7">
    <source>
        <dbReference type="EMBL" id="AVT50615.1"/>
    </source>
</evidence>
<dbReference type="KEGG" id="vg:65102864"/>
<keyword evidence="3" id="KW-0479">Metal-binding</keyword>
<keyword evidence="6 7" id="KW-0238">DNA-binding</keyword>
<sequence length="1217" mass="127894">MDAAAKTVALAPGPAGFVYVCDAARLDLDKLALLAARSGDSPLAVLPLLRGLTVEAAFAPNVAVVAGTKTTGLGGAGLTAKLTPSHYHPNVFVFHGGERLRASTAAPNLTRACEQARRRFGFGAFAGAPVDGAVETTAEDICRAVGASPETALLFLATTEAFKETVYMCNTFLHYGGAAPVQVGAGEAVRVPLYPVQLYMPDVNRVNLEPFNARQRAVGEQLAYPRPFYNAALCELLHGYVLGPAAVALRVRSLDAVARGAAHLAFDESHEGAVLPPDVCFTVFDAAAARGGGAGGGGARGAAPRADAGAAKAGAPGGVERRLASVMAADTAMSVEAAMSTSVFDEDVACADDWPMLQGAADEAAKLDALGAYMGRLAGLVGAMVFSSNSVLHMTEVDDGGAADAKDGAAAGFHRFYQIAAPYVAGNPRCDKDGRPLPQTGAGPAAPVNGAGQEFTLDHLALACGFCPQLLARVLFYLERCDAGAFAGRNDMDALKYVASTLEGDVPCGLCSRDDRHACAHTTLYRLRHRLPRFGAPTRSPLGVFGTMNSAYSDCDVLGNYASYSALRRPGADENAKSIMQATYRAAVENVLAQLDQQRLLAHDAPSAAQLERAITDHASFRGALAAIQSTVEQATEAFVRGLVEDRDFKMREALYEANHTLSLALDPYSTAVCPATAFLFRRSVLAVVQDLALSQCHGIFCGQPVDGRNFRAQFQPVLRRRFMDLLNGGFLTARTVTVTLAEAAVTAPNLAAAQTEPPARDMDGDLSKVSLEVLREMRVKNRVMFSAGGANMSEAARARVLGLAGAYQKPEGGGANILSGPLGFLVKQFHRKLFPNGKPPGSPTPNPQWFWTLLQRNQMPARLLSKEDIETIGAVKRFSDAYAAINYVNLTPGNVAELAQFYMANLVLRYCDHKQFYINGLTAVVAGARRPRDPAAVMHWVRRRIADAPDAAAAAEEVLREAEARPEVWAGTFAASHLVRSVMAARPAVVLGLSISKYNGSAGNNRVFQAGNWSGLNGGKNVCPLLCFDRTRRFVLACPRAGFICAAAGAGGASRDHTLVEAIREIIHGGGGALAQTAVYGAVLQALGARVEHLDPDDWTALVEDEFFAQSMVELTERAAARPGGWSPEGAAEMLRELELEAAAEAEPAGGAFDFGACAGAAPDAAPAFAFGAPAGPGAGAYASGPAAPGAKRPDLDELFEAGVPEKRPALTIDMV</sequence>
<dbReference type="GO" id="GO:0006260">
    <property type="term" value="P:DNA replication"/>
    <property type="evidence" value="ECO:0007669"/>
    <property type="project" value="UniProtKB-KW"/>
</dbReference>
<evidence type="ECO:0000256" key="6">
    <source>
        <dbReference type="ARBA" id="ARBA00023125"/>
    </source>
</evidence>
<dbReference type="Gene3D" id="1.10.150.560">
    <property type="match status" value="1"/>
</dbReference>
<evidence type="ECO:0000256" key="1">
    <source>
        <dbReference type="ARBA" id="ARBA00022562"/>
    </source>
</evidence>
<dbReference type="Proteomes" id="UP000676557">
    <property type="component" value="Segment"/>
</dbReference>
<dbReference type="FunFam" id="1.20.190.40:FF:000002">
    <property type="entry name" value="Major DNA-binding protein"/>
    <property type="match status" value="1"/>
</dbReference>
<gene>
    <name evidence="7" type="primary">UL29</name>
</gene>
<dbReference type="InterPro" id="IPR035989">
    <property type="entry name" value="DBP_sf"/>
</dbReference>
<keyword evidence="4" id="KW-0863">Zinc-finger</keyword>
<evidence type="ECO:0000313" key="8">
    <source>
        <dbReference type="Proteomes" id="UP000676557"/>
    </source>
</evidence>
<dbReference type="EMBL" id="MH036941">
    <property type="protein sequence ID" value="AVT50615.1"/>
    <property type="molecule type" value="Genomic_DNA"/>
</dbReference>
<keyword evidence="1" id="KW-1048">Host nucleus</keyword>
<dbReference type="RefSeq" id="YP_010087573.1">
    <property type="nucleotide sequence ID" value="NC_055561.1"/>
</dbReference>